<evidence type="ECO:0000313" key="3">
    <source>
        <dbReference type="EMBL" id="RDE73332.1"/>
    </source>
</evidence>
<sequence>MKKLMLCSSIALLAACSTPPQQSSVPMDMQAVAAYQHRVATGKTIDKNNPTNNEALNQSDRRSKEVRIQSVPAIYPSVGYGYGWGRHHIGLGSGYWY</sequence>
<dbReference type="EMBL" id="QEPN01000002">
    <property type="protein sequence ID" value="RDE73332.1"/>
    <property type="molecule type" value="Genomic_DNA"/>
</dbReference>
<feature type="region of interest" description="Disordered" evidence="1">
    <location>
        <begin position="42"/>
        <end position="63"/>
    </location>
</feature>
<protein>
    <recommendedName>
        <fullName evidence="5">Lipoprotein</fullName>
    </recommendedName>
</protein>
<feature type="signal peptide" evidence="2">
    <location>
        <begin position="1"/>
        <end position="23"/>
    </location>
</feature>
<dbReference type="STRING" id="1035839.GCA_000238795_00500"/>
<dbReference type="AlphaFoldDB" id="A0A369YF05"/>
<dbReference type="Proteomes" id="UP000253872">
    <property type="component" value="Unassembled WGS sequence"/>
</dbReference>
<name>A0A369YF05_9PAST</name>
<feature type="compositionally biased region" description="Polar residues" evidence="1">
    <location>
        <begin position="47"/>
        <end position="58"/>
    </location>
</feature>
<evidence type="ECO:0000256" key="1">
    <source>
        <dbReference type="SAM" id="MobiDB-lite"/>
    </source>
</evidence>
<proteinExistence type="predicted"/>
<gene>
    <name evidence="3" type="ORF">DPV93_04390</name>
</gene>
<feature type="chain" id="PRO_5016736802" description="Lipoprotein" evidence="2">
    <location>
        <begin position="24"/>
        <end position="97"/>
    </location>
</feature>
<comment type="caution">
    <text evidence="3">The sequence shown here is derived from an EMBL/GenBank/DDBJ whole genome shotgun (WGS) entry which is preliminary data.</text>
</comment>
<keyword evidence="2" id="KW-0732">Signal</keyword>
<evidence type="ECO:0008006" key="5">
    <source>
        <dbReference type="Google" id="ProtNLM"/>
    </source>
</evidence>
<evidence type="ECO:0000313" key="4">
    <source>
        <dbReference type="Proteomes" id="UP000253872"/>
    </source>
</evidence>
<dbReference type="PROSITE" id="PS51257">
    <property type="entry name" value="PROKAR_LIPOPROTEIN"/>
    <property type="match status" value="1"/>
</dbReference>
<accession>A0A369YF05</accession>
<dbReference type="RefSeq" id="WP_111402509.1">
    <property type="nucleotide sequence ID" value="NZ_JANFLW010000010.1"/>
</dbReference>
<evidence type="ECO:0000256" key="2">
    <source>
        <dbReference type="SAM" id="SignalP"/>
    </source>
</evidence>
<reference evidence="3 4" key="1">
    <citation type="submission" date="2018-05" db="EMBL/GenBank/DDBJ databases">
        <title>Draft Genome Sequences for a Diverse set of 7 Haemophilus Species.</title>
        <authorList>
            <person name="Nichols M."/>
            <person name="Topaz N."/>
            <person name="Wang X."/>
            <person name="Wang X."/>
            <person name="Boxrud D."/>
        </authorList>
    </citation>
    <scope>NUCLEOTIDE SEQUENCE [LARGE SCALE GENOMIC DNA]</scope>
    <source>
        <strain evidence="3 4">C2002001239</strain>
    </source>
</reference>
<organism evidence="3 4">
    <name type="scientific">Haemophilus sputorum</name>
    <dbReference type="NCBI Taxonomy" id="1078480"/>
    <lineage>
        <taxon>Bacteria</taxon>
        <taxon>Pseudomonadati</taxon>
        <taxon>Pseudomonadota</taxon>
        <taxon>Gammaproteobacteria</taxon>
        <taxon>Pasteurellales</taxon>
        <taxon>Pasteurellaceae</taxon>
        <taxon>Haemophilus</taxon>
    </lineage>
</organism>